<keyword evidence="2" id="KW-1185">Reference proteome</keyword>
<dbReference type="SUPFAM" id="SSF46785">
    <property type="entry name" value="Winged helix' DNA-binding domain"/>
    <property type="match status" value="1"/>
</dbReference>
<dbReference type="RefSeq" id="WP_162007831.1">
    <property type="nucleotide sequence ID" value="NZ_CP045875.1"/>
</dbReference>
<organism evidence="1 2">
    <name type="scientific">Heliorestis convoluta</name>
    <dbReference type="NCBI Taxonomy" id="356322"/>
    <lineage>
        <taxon>Bacteria</taxon>
        <taxon>Bacillati</taxon>
        <taxon>Bacillota</taxon>
        <taxon>Clostridia</taxon>
        <taxon>Eubacteriales</taxon>
        <taxon>Heliobacteriaceae</taxon>
        <taxon>Heliorestis</taxon>
    </lineage>
</organism>
<dbReference type="AlphaFoldDB" id="A0A5Q2MX42"/>
<sequence length="188" mass="21376">MKITKTVTMLGGLNQGIVQVSANIKFLIESNYLSSKDWGYCIQLCPYLSPSSNLLVSAEEYSHGYGMISALSLNKIANIYGKSRRQVTRVVSQLIKKGILLEKLDSAAEEEKERLGKVVRQREIYMNPELIYAGDLQQINMGTCLLLKRNDVIEQHNIKMPLKVIVKQEEEYGVLVTRKQYEELMGMQ</sequence>
<evidence type="ECO:0000313" key="1">
    <source>
        <dbReference type="EMBL" id="QGG46341.1"/>
    </source>
</evidence>
<reference evidence="2" key="1">
    <citation type="submission" date="2019-11" db="EMBL/GenBank/DDBJ databases">
        <title>Genome sequence of Heliorestis convoluta strain HH, an alkaliphilic and minimalistic phototrophic bacterium from a soda lake in Egypt.</title>
        <authorList>
            <person name="Dewey E.D."/>
            <person name="Stokes L.M."/>
            <person name="Burchell B.M."/>
            <person name="Shaffer K.N."/>
            <person name="Huntington A.M."/>
            <person name="Baker J.M."/>
            <person name="Nadendla S."/>
            <person name="Giglio M.G."/>
            <person name="Touchman J.W."/>
            <person name="Blankenship R.E."/>
            <person name="Madigan M.T."/>
            <person name="Sattley W.M."/>
        </authorList>
    </citation>
    <scope>NUCLEOTIDE SEQUENCE [LARGE SCALE GENOMIC DNA]</scope>
    <source>
        <strain evidence="2">HH</strain>
    </source>
</reference>
<protein>
    <submittedName>
        <fullName evidence="1">Uncharacterized protein</fullName>
    </submittedName>
</protein>
<dbReference type="InterPro" id="IPR036390">
    <property type="entry name" value="WH_DNA-bd_sf"/>
</dbReference>
<evidence type="ECO:0000313" key="2">
    <source>
        <dbReference type="Proteomes" id="UP000366051"/>
    </source>
</evidence>
<proteinExistence type="predicted"/>
<gene>
    <name evidence="1" type="ORF">FTV88_0162</name>
</gene>
<name>A0A5Q2MX42_9FIRM</name>
<dbReference type="Proteomes" id="UP000366051">
    <property type="component" value="Chromosome"/>
</dbReference>
<dbReference type="EMBL" id="CP045875">
    <property type="protein sequence ID" value="QGG46341.1"/>
    <property type="molecule type" value="Genomic_DNA"/>
</dbReference>
<dbReference type="KEGG" id="hcv:FTV88_0162"/>
<accession>A0A5Q2MX42</accession>